<comment type="caution">
    <text evidence="3">The sequence shown here is derived from an EMBL/GenBank/DDBJ whole genome shotgun (WGS) entry which is preliminary data.</text>
</comment>
<evidence type="ECO:0000256" key="1">
    <source>
        <dbReference type="SAM" id="MobiDB-lite"/>
    </source>
</evidence>
<dbReference type="PANTHER" id="PTHR30087:SF0">
    <property type="entry name" value="INNER MEMBRANE PROTEIN"/>
    <property type="match status" value="1"/>
</dbReference>
<dbReference type="InterPro" id="IPR013560">
    <property type="entry name" value="DUF1722"/>
</dbReference>
<dbReference type="Proteomes" id="UP000189177">
    <property type="component" value="Unassembled WGS sequence"/>
</dbReference>
<keyword evidence="4" id="KW-1185">Reference proteome</keyword>
<feature type="compositionally biased region" description="Basic and acidic residues" evidence="1">
    <location>
        <begin position="74"/>
        <end position="83"/>
    </location>
</feature>
<sequence>MNDPDTVPPRPRLGVSRCLLGERVRYDGGHRRDDWLTQVLLPHVELVALCPEAEAGLGTPREPMQLERGPGDTQRLRGRESGQDHAPALRAWVDGRLPELEGPAGPDGYVLKARSPSCGRAVPVNGQREPGPGLFAAALETADPSRLLVDETALHDAAAREAFVIRLFALARLRERLATEWTAGDLSAFHAREKMLLLAHGRPDYDRLGRLVAAAGTRPRAELAAEYAEVFARALARGTTRGAHVNVLQHLLGHFREHLPADERAALQTAIEDFGAGRRDRMSVVRRLRERADALQLDWVCRQSYLRPAPDELLTGEDPANE</sequence>
<feature type="region of interest" description="Disordered" evidence="1">
    <location>
        <begin position="55"/>
        <end position="85"/>
    </location>
</feature>
<proteinExistence type="predicted"/>
<dbReference type="PANTHER" id="PTHR30087">
    <property type="entry name" value="INNER MEMBRANE PROTEIN"/>
    <property type="match status" value="1"/>
</dbReference>
<gene>
    <name evidence="3" type="ORF">B1A74_13275</name>
</gene>
<dbReference type="RefSeq" id="WP_167769424.1">
    <property type="nucleotide sequence ID" value="NZ_MUZR01000068.1"/>
</dbReference>
<evidence type="ECO:0000313" key="3">
    <source>
        <dbReference type="EMBL" id="OOC09009.1"/>
    </source>
</evidence>
<organism evidence="3 4">
    <name type="scientific">Thioalkalivibrio halophilus</name>
    <dbReference type="NCBI Taxonomy" id="252474"/>
    <lineage>
        <taxon>Bacteria</taxon>
        <taxon>Pseudomonadati</taxon>
        <taxon>Pseudomonadota</taxon>
        <taxon>Gammaproteobacteria</taxon>
        <taxon>Chromatiales</taxon>
        <taxon>Ectothiorhodospiraceae</taxon>
        <taxon>Thioalkalivibrio</taxon>
    </lineage>
</organism>
<evidence type="ECO:0000313" key="4">
    <source>
        <dbReference type="Proteomes" id="UP000189177"/>
    </source>
</evidence>
<reference evidence="3 4" key="1">
    <citation type="submission" date="2017-02" db="EMBL/GenBank/DDBJ databases">
        <title>Genomic diversity within the haloalkaliphilic genus Thioalkalivibrio.</title>
        <authorList>
            <person name="Ahn A.-C."/>
            <person name="Meier-Kolthoff J."/>
            <person name="Overmars L."/>
            <person name="Richter M."/>
            <person name="Woyke T."/>
            <person name="Sorokin D.Y."/>
            <person name="Muyzer G."/>
        </authorList>
    </citation>
    <scope>NUCLEOTIDE SEQUENCE [LARGE SCALE GENOMIC DNA]</scope>
    <source>
        <strain evidence="3 4">HL17</strain>
    </source>
</reference>
<feature type="domain" description="DUF1722" evidence="2">
    <location>
        <begin position="194"/>
        <end position="310"/>
    </location>
</feature>
<protein>
    <recommendedName>
        <fullName evidence="2">DUF1722 domain-containing protein</fullName>
    </recommendedName>
</protein>
<dbReference type="Pfam" id="PF08349">
    <property type="entry name" value="DUF1722"/>
    <property type="match status" value="1"/>
</dbReference>
<dbReference type="Pfam" id="PF04463">
    <property type="entry name" value="2-thiour_desulf"/>
    <property type="match status" value="1"/>
</dbReference>
<dbReference type="EMBL" id="MUZR01000068">
    <property type="protein sequence ID" value="OOC09009.1"/>
    <property type="molecule type" value="Genomic_DNA"/>
</dbReference>
<evidence type="ECO:0000259" key="2">
    <source>
        <dbReference type="Pfam" id="PF08349"/>
    </source>
</evidence>
<accession>A0A1V2ZV83</accession>
<name>A0A1V2ZV83_9GAMM</name>
<dbReference type="STRING" id="252474.B1A74_13275"/>
<dbReference type="InterPro" id="IPR007553">
    <property type="entry name" value="2-thiour_desulf"/>
</dbReference>
<dbReference type="AlphaFoldDB" id="A0A1V2ZV83"/>